<dbReference type="InterPro" id="IPR002656">
    <property type="entry name" value="Acyl_transf_3_dom"/>
</dbReference>
<dbReference type="OrthoDB" id="265992at2"/>
<feature type="transmembrane region" description="Helical" evidence="8">
    <location>
        <begin position="226"/>
        <end position="246"/>
    </location>
</feature>
<feature type="region of interest" description="Disordered" evidence="7">
    <location>
        <begin position="360"/>
        <end position="380"/>
    </location>
</feature>
<protein>
    <submittedName>
        <fullName evidence="10">Acyltransferase family protein</fullName>
    </submittedName>
</protein>
<dbReference type="GO" id="GO:0005886">
    <property type="term" value="C:plasma membrane"/>
    <property type="evidence" value="ECO:0007669"/>
    <property type="project" value="UniProtKB-SubCell"/>
</dbReference>
<evidence type="ECO:0000256" key="6">
    <source>
        <dbReference type="ARBA" id="ARBA00023136"/>
    </source>
</evidence>
<evidence type="ECO:0000256" key="8">
    <source>
        <dbReference type="SAM" id="Phobius"/>
    </source>
</evidence>
<evidence type="ECO:0000256" key="7">
    <source>
        <dbReference type="SAM" id="MobiDB-lite"/>
    </source>
</evidence>
<keyword evidence="3" id="KW-1003">Cell membrane</keyword>
<feature type="transmembrane region" description="Helical" evidence="8">
    <location>
        <begin position="56"/>
        <end position="78"/>
    </location>
</feature>
<feature type="transmembrane region" description="Helical" evidence="8">
    <location>
        <begin position="99"/>
        <end position="117"/>
    </location>
</feature>
<keyword evidence="5 8" id="KW-1133">Transmembrane helix</keyword>
<gene>
    <name evidence="10" type="ORF">FF011L_40000</name>
</gene>
<keyword evidence="10" id="KW-0012">Acyltransferase</keyword>
<evidence type="ECO:0000256" key="5">
    <source>
        <dbReference type="ARBA" id="ARBA00022989"/>
    </source>
</evidence>
<keyword evidence="4 8" id="KW-0812">Transmembrane</keyword>
<evidence type="ECO:0000313" key="10">
    <source>
        <dbReference type="EMBL" id="QDS95207.1"/>
    </source>
</evidence>
<feature type="transmembrane region" description="Helical" evidence="8">
    <location>
        <begin position="146"/>
        <end position="165"/>
    </location>
</feature>
<accession>A0A517MK92</accession>
<dbReference type="PANTHER" id="PTHR40074">
    <property type="entry name" value="O-ACETYLTRANSFERASE WECH"/>
    <property type="match status" value="1"/>
</dbReference>
<dbReference type="KEGG" id="rml:FF011L_40000"/>
<dbReference type="RefSeq" id="WP_145353206.1">
    <property type="nucleotide sequence ID" value="NZ_CP036262.1"/>
</dbReference>
<feature type="transmembrane region" description="Helical" evidence="8">
    <location>
        <begin position="291"/>
        <end position="313"/>
    </location>
</feature>
<evidence type="ECO:0000256" key="3">
    <source>
        <dbReference type="ARBA" id="ARBA00022475"/>
    </source>
</evidence>
<feature type="transmembrane region" description="Helical" evidence="8">
    <location>
        <begin position="170"/>
        <end position="187"/>
    </location>
</feature>
<name>A0A517MK92_9BACT</name>
<evidence type="ECO:0000313" key="11">
    <source>
        <dbReference type="Proteomes" id="UP000320672"/>
    </source>
</evidence>
<keyword evidence="10" id="KW-0808">Transferase</keyword>
<evidence type="ECO:0000256" key="2">
    <source>
        <dbReference type="ARBA" id="ARBA00007400"/>
    </source>
</evidence>
<dbReference type="PANTHER" id="PTHR40074:SF2">
    <property type="entry name" value="O-ACETYLTRANSFERASE WECH"/>
    <property type="match status" value="1"/>
</dbReference>
<evidence type="ECO:0000256" key="4">
    <source>
        <dbReference type="ARBA" id="ARBA00022692"/>
    </source>
</evidence>
<dbReference type="Pfam" id="PF01757">
    <property type="entry name" value="Acyl_transf_3"/>
    <property type="match status" value="1"/>
</dbReference>
<dbReference type="GO" id="GO:0009246">
    <property type="term" value="P:enterobacterial common antigen biosynthetic process"/>
    <property type="evidence" value="ECO:0007669"/>
    <property type="project" value="TreeGrafter"/>
</dbReference>
<dbReference type="EMBL" id="CP036262">
    <property type="protein sequence ID" value="QDS95207.1"/>
    <property type="molecule type" value="Genomic_DNA"/>
</dbReference>
<feature type="transmembrane region" description="Helical" evidence="8">
    <location>
        <begin position="193"/>
        <end position="214"/>
    </location>
</feature>
<comment type="subcellular location">
    <subcellularLocation>
        <location evidence="1">Cell membrane</location>
        <topology evidence="1">Multi-pass membrane protein</topology>
    </subcellularLocation>
</comment>
<evidence type="ECO:0000259" key="9">
    <source>
        <dbReference type="Pfam" id="PF01757"/>
    </source>
</evidence>
<evidence type="ECO:0000256" key="1">
    <source>
        <dbReference type="ARBA" id="ARBA00004651"/>
    </source>
</evidence>
<reference evidence="10 11" key="1">
    <citation type="submission" date="2019-02" db="EMBL/GenBank/DDBJ databases">
        <title>Deep-cultivation of Planctomycetes and their phenomic and genomic characterization uncovers novel biology.</title>
        <authorList>
            <person name="Wiegand S."/>
            <person name="Jogler M."/>
            <person name="Boedeker C."/>
            <person name="Pinto D."/>
            <person name="Vollmers J."/>
            <person name="Rivas-Marin E."/>
            <person name="Kohn T."/>
            <person name="Peeters S.H."/>
            <person name="Heuer A."/>
            <person name="Rast P."/>
            <person name="Oberbeckmann S."/>
            <person name="Bunk B."/>
            <person name="Jeske O."/>
            <person name="Meyerdierks A."/>
            <person name="Storesund J.E."/>
            <person name="Kallscheuer N."/>
            <person name="Luecker S."/>
            <person name="Lage O.M."/>
            <person name="Pohl T."/>
            <person name="Merkel B.J."/>
            <person name="Hornburger P."/>
            <person name="Mueller R.-W."/>
            <person name="Bruemmer F."/>
            <person name="Labrenz M."/>
            <person name="Spormann A.M."/>
            <person name="Op den Camp H."/>
            <person name="Overmann J."/>
            <person name="Amann R."/>
            <person name="Jetten M.S.M."/>
            <person name="Mascher T."/>
            <person name="Medema M.H."/>
            <person name="Devos D.P."/>
            <person name="Kaster A.-K."/>
            <person name="Ovreas L."/>
            <person name="Rohde M."/>
            <person name="Galperin M.Y."/>
            <person name="Jogler C."/>
        </authorList>
    </citation>
    <scope>NUCLEOTIDE SEQUENCE [LARGE SCALE GENOMIC DNA]</scope>
    <source>
        <strain evidence="10 11">FF011L</strain>
    </source>
</reference>
<feature type="transmembrane region" description="Helical" evidence="8">
    <location>
        <begin position="20"/>
        <end position="36"/>
    </location>
</feature>
<organism evidence="10 11">
    <name type="scientific">Roseimaritima multifibrata</name>
    <dbReference type="NCBI Taxonomy" id="1930274"/>
    <lineage>
        <taxon>Bacteria</taxon>
        <taxon>Pseudomonadati</taxon>
        <taxon>Planctomycetota</taxon>
        <taxon>Planctomycetia</taxon>
        <taxon>Pirellulales</taxon>
        <taxon>Pirellulaceae</taxon>
        <taxon>Roseimaritima</taxon>
    </lineage>
</organism>
<keyword evidence="11" id="KW-1185">Reference proteome</keyword>
<comment type="similarity">
    <text evidence="2">Belongs to the acyltransferase 3 family.</text>
</comment>
<dbReference type="GO" id="GO:0016413">
    <property type="term" value="F:O-acetyltransferase activity"/>
    <property type="evidence" value="ECO:0007669"/>
    <property type="project" value="TreeGrafter"/>
</dbReference>
<sequence>MSAPYRHHDVSVSVKETFQVVALIATVMVVGIHYKSAVPLSAEAADATWNALTQDFLFGGIARVAVPLFAFAAGFFYYRSDDGTWGCYLKKLGQRGRSVGLPYFIVASVAIFAWLMIRRLTNDPANMNWPQFVATWWLHPPAEQLWFLRDLLVLVLIAPVIRFALGASGLRAAVVILILGGAWFLQWEPFPILVGWHFLHIETLFFFALGAVATRYPDWLESICRISTVGVCGLLGLWGVLLLLRINLRADFDLWYSDSYGWLDLFAHKTAILVGGVALFGVAYRLRYPILMRLSGAAFFVYLVHEFPLRAILVRGADQVVPHPYTCWVLTPLVVVGCFVAAVLTTRYFPLAMQTLSGGRVPSVGKRSLPKRSAQANSPA</sequence>
<dbReference type="AlphaFoldDB" id="A0A517MK92"/>
<keyword evidence="6 8" id="KW-0472">Membrane</keyword>
<feature type="transmembrane region" description="Helical" evidence="8">
    <location>
        <begin position="325"/>
        <end position="344"/>
    </location>
</feature>
<feature type="transmembrane region" description="Helical" evidence="8">
    <location>
        <begin position="266"/>
        <end position="284"/>
    </location>
</feature>
<feature type="domain" description="Acyltransferase 3" evidence="9">
    <location>
        <begin position="24"/>
        <end position="345"/>
    </location>
</feature>
<proteinExistence type="inferred from homology"/>
<dbReference type="Proteomes" id="UP000320672">
    <property type="component" value="Chromosome"/>
</dbReference>